<accession>A0ABT6FWF2</accession>
<sequence>MAVPASKTGIEFKNKLTNSPNLNILNYLYYYNGAGIAAGDFNNDGWVDLYFTSNQTEDILFLNKTGFKFEDITDRAGIKNPDNWTTGVTTVDINNDGWLDIYICRVSELSKQKKHNLLYVNQGNNRNGIPTFKELSHIYNLDISSYATQATFFDYDLDGDLDMYLLNHSVHPNRMYGNGKKRNAIDSLYGDKLFRNDNGTYQDVSKKTGIYQGSIGYGLGVAISDINNDGYPDIYVGNDFFENDYLYINQKDGTYKEIIASDETKLGHTTHFSMGNDIADVNNDGLTDIVSVDMLPEDLKGYKTSGSEYNYQIYSNYLKNGYAPQFMQNALHFNNGNNRFTETAFSSGLAATEWSWSPLIADLDNDGYKDVYITNGILGATNDMDFISFIANEKIQKRLGKGMTEEDMEFINEIPKKHVANYFFKNNRNQTFTNATKDWNDPIPSYSNGSVYADLDNDGDLDLAVNNVNENAFLLQNNSMEMLTHNFIKIKFKGNDKNLNGIGSKVKVYADSLTIVNENYTSRGFMSATAPEMLIGLGKHNIDSLVVVWNDGKFEKKTNLALNSSIILDYKNAKGNYYQESKSPDIFVKNSKRSLNFKHKDQTSIEFNRDPLVPFANTNQGPKTAIGDINNDGLDDIFIGGAKMQASALFTQQENGSFTEIQPDLFAKDAKSEAIDNIFFDANNDGNLDLLVVNGGNEFASGTPLEPLLYFNNNGVFEKDTLQFKNTFINASMVKAVDLDNDGDLDICIASNGKPRTFGETSKQYIFQNNGKGVFKDITPTFAPDFETLGNVQDIEWTDLNNDDLPDAIVAGYWMPISIFINDGKRLRFQENNLENTNGWWNSVIASDFDNDGDIDIMAGNWGLNTRLKASKKNPVTLYINDFDDNGKTDPVVTYFYQGEETTFSSKDELVKQMPMLNKKFLSYTDFANARFSELLPQEKIKNTPKKKVFELASMYFENKGNATFLATKLPFMAQTSCVFDILNDDFNNDGFEDVILIGNNYEISTQLGRLDALHGLILLNDTHGFFKVQQPQQFNVSGPARSIKKITIGNKPYYIATINNGKPIFLTKATAP</sequence>
<dbReference type="InterPro" id="IPR027039">
    <property type="entry name" value="Crtac1"/>
</dbReference>
<name>A0ABT6FWF2_9FLAO</name>
<dbReference type="Pfam" id="PF13517">
    <property type="entry name" value="FG-GAP_3"/>
    <property type="match status" value="5"/>
</dbReference>
<dbReference type="SUPFAM" id="SSF69318">
    <property type="entry name" value="Integrin alpha N-terminal domain"/>
    <property type="match status" value="3"/>
</dbReference>
<protein>
    <submittedName>
        <fullName evidence="3">VCBS repeat-containing protein</fullName>
    </submittedName>
</protein>
<reference evidence="3" key="1">
    <citation type="submission" date="2022-11" db="EMBL/GenBank/DDBJ databases">
        <title>High-quality draft genome sequence of Galbibacter sp. strain CMA-7.</title>
        <authorList>
            <person name="Wei L."/>
            <person name="Dong C."/>
            <person name="Shao Z."/>
        </authorList>
    </citation>
    <scope>NUCLEOTIDE SEQUENCE</scope>
    <source>
        <strain evidence="3">CMA-7</strain>
    </source>
</reference>
<dbReference type="Proteomes" id="UP001153642">
    <property type="component" value="Unassembled WGS sequence"/>
</dbReference>
<dbReference type="EMBL" id="JAPMUA010000007">
    <property type="protein sequence ID" value="MDG3587575.1"/>
    <property type="molecule type" value="Genomic_DNA"/>
</dbReference>
<dbReference type="InterPro" id="IPR028994">
    <property type="entry name" value="Integrin_alpha_N"/>
</dbReference>
<evidence type="ECO:0000256" key="1">
    <source>
        <dbReference type="ARBA" id="ARBA00022729"/>
    </source>
</evidence>
<feature type="domain" description="ASPIC/UnbV" evidence="2">
    <location>
        <begin position="501"/>
        <end position="565"/>
    </location>
</feature>
<proteinExistence type="predicted"/>
<evidence type="ECO:0000313" key="4">
    <source>
        <dbReference type="Proteomes" id="UP001153642"/>
    </source>
</evidence>
<keyword evidence="4" id="KW-1185">Reference proteome</keyword>
<evidence type="ECO:0000259" key="2">
    <source>
        <dbReference type="Pfam" id="PF07593"/>
    </source>
</evidence>
<evidence type="ECO:0000313" key="3">
    <source>
        <dbReference type="EMBL" id="MDG3587575.1"/>
    </source>
</evidence>
<dbReference type="InterPro" id="IPR011519">
    <property type="entry name" value="UnbV_ASPIC"/>
</dbReference>
<dbReference type="InterPro" id="IPR013517">
    <property type="entry name" value="FG-GAP"/>
</dbReference>
<comment type="caution">
    <text evidence="3">The sequence shown here is derived from an EMBL/GenBank/DDBJ whole genome shotgun (WGS) entry which is preliminary data.</text>
</comment>
<dbReference type="Pfam" id="PF07593">
    <property type="entry name" value="UnbV_ASPIC"/>
    <property type="match status" value="1"/>
</dbReference>
<dbReference type="PANTHER" id="PTHR16026:SF0">
    <property type="entry name" value="CARTILAGE ACIDIC PROTEIN 1"/>
    <property type="match status" value="1"/>
</dbReference>
<organism evidence="3 4">
    <name type="scientific">Galbibacter pacificus</name>
    <dbReference type="NCBI Taxonomy" id="2996052"/>
    <lineage>
        <taxon>Bacteria</taxon>
        <taxon>Pseudomonadati</taxon>
        <taxon>Bacteroidota</taxon>
        <taxon>Flavobacteriia</taxon>
        <taxon>Flavobacteriales</taxon>
        <taxon>Flavobacteriaceae</taxon>
        <taxon>Galbibacter</taxon>
    </lineage>
</organism>
<dbReference type="PANTHER" id="PTHR16026">
    <property type="entry name" value="CARTILAGE ACIDIC PROTEIN 1"/>
    <property type="match status" value="1"/>
</dbReference>
<dbReference type="RefSeq" id="WP_277901195.1">
    <property type="nucleotide sequence ID" value="NZ_JAPMUA010000007.1"/>
</dbReference>
<dbReference type="Gene3D" id="2.130.10.130">
    <property type="entry name" value="Integrin alpha, N-terminal"/>
    <property type="match status" value="3"/>
</dbReference>
<keyword evidence="1" id="KW-0732">Signal</keyword>
<gene>
    <name evidence="3" type="ORF">OSR52_17080</name>
</gene>